<gene>
    <name evidence="1" type="ORF">METZ01_LOCUS254369</name>
</gene>
<evidence type="ECO:0000313" key="1">
    <source>
        <dbReference type="EMBL" id="SVC01515.1"/>
    </source>
</evidence>
<feature type="non-terminal residue" evidence="1">
    <location>
        <position position="1"/>
    </location>
</feature>
<sequence>VASQRTKGDVKDLSLAKNGVDKI</sequence>
<proteinExistence type="predicted"/>
<organism evidence="1">
    <name type="scientific">marine metagenome</name>
    <dbReference type="NCBI Taxonomy" id="408172"/>
    <lineage>
        <taxon>unclassified sequences</taxon>
        <taxon>metagenomes</taxon>
        <taxon>ecological metagenomes</taxon>
    </lineage>
</organism>
<reference evidence="1" key="1">
    <citation type="submission" date="2018-05" db="EMBL/GenBank/DDBJ databases">
        <authorList>
            <person name="Lanie J.A."/>
            <person name="Ng W.-L."/>
            <person name="Kazmierczak K.M."/>
            <person name="Andrzejewski T.M."/>
            <person name="Davidsen T.M."/>
            <person name="Wayne K.J."/>
            <person name="Tettelin H."/>
            <person name="Glass J.I."/>
            <person name="Rusch D."/>
            <person name="Podicherti R."/>
            <person name="Tsui H.-C.T."/>
            <person name="Winkler M.E."/>
        </authorList>
    </citation>
    <scope>NUCLEOTIDE SEQUENCE</scope>
</reference>
<protein>
    <submittedName>
        <fullName evidence="1">Uncharacterized protein</fullName>
    </submittedName>
</protein>
<dbReference type="AlphaFoldDB" id="A0A382IQ67"/>
<dbReference type="EMBL" id="UINC01068701">
    <property type="protein sequence ID" value="SVC01515.1"/>
    <property type="molecule type" value="Genomic_DNA"/>
</dbReference>
<feature type="non-terminal residue" evidence="1">
    <location>
        <position position="23"/>
    </location>
</feature>
<accession>A0A382IQ67</accession>
<name>A0A382IQ67_9ZZZZ</name>